<evidence type="ECO:0000256" key="3">
    <source>
        <dbReference type="ARBA" id="ARBA00022723"/>
    </source>
</evidence>
<dbReference type="Pfam" id="PF01427">
    <property type="entry name" value="Peptidase_M15"/>
    <property type="match status" value="1"/>
</dbReference>
<evidence type="ECO:0000256" key="2">
    <source>
        <dbReference type="ARBA" id="ARBA00022670"/>
    </source>
</evidence>
<evidence type="ECO:0000256" key="7">
    <source>
        <dbReference type="ARBA" id="ARBA00023049"/>
    </source>
</evidence>
<protein>
    <recommendedName>
        <fullName evidence="9">D-alanyl-D-alanine dipeptidase</fullName>
        <shortName evidence="9">D-Ala-D-Ala dipeptidase</shortName>
        <ecNumber evidence="9">3.4.13.22</ecNumber>
    </recommendedName>
</protein>
<evidence type="ECO:0000256" key="4">
    <source>
        <dbReference type="ARBA" id="ARBA00022801"/>
    </source>
</evidence>
<dbReference type="GO" id="GO:0071555">
    <property type="term" value="P:cell wall organization"/>
    <property type="evidence" value="ECO:0007669"/>
    <property type="project" value="UniProtKB-KW"/>
</dbReference>
<feature type="active site" description="Proton donor/acceptor" evidence="9">
    <location>
        <position position="246"/>
    </location>
</feature>
<dbReference type="PANTHER" id="PTHR43126">
    <property type="entry name" value="D-ALANYL-D-ALANINE DIPEPTIDASE"/>
    <property type="match status" value="1"/>
</dbReference>
<dbReference type="EMBL" id="FOSR01000003">
    <property type="protein sequence ID" value="SFK47023.1"/>
    <property type="molecule type" value="Genomic_DNA"/>
</dbReference>
<dbReference type="GO" id="GO:0008237">
    <property type="term" value="F:metallopeptidase activity"/>
    <property type="evidence" value="ECO:0007669"/>
    <property type="project" value="UniProtKB-KW"/>
</dbReference>
<gene>
    <name evidence="9" type="primary">ddpX</name>
    <name evidence="10" type="ORF">SAMN05192579_10390</name>
</gene>
<dbReference type="GO" id="GO:0160237">
    <property type="term" value="F:D-Ala-D-Ala dipeptidase activity"/>
    <property type="evidence" value="ECO:0007669"/>
    <property type="project" value="UniProtKB-EC"/>
</dbReference>
<feature type="site" description="Transition state stabilizer" evidence="9">
    <location>
        <position position="133"/>
    </location>
</feature>
<dbReference type="EC" id="3.4.13.22" evidence="9"/>
<sequence>MKHRLPVGAHPVREGSGAWSKPRAFAHRVRSYGIASFIVLAACLQVVRAAEQAPQLSPAKTAAQADLVDIRSLVPDIAEDIKYAGRDNFVGRPVHGYLAPKCLLLRPAADALARVEHDLRAQHYRLKLWDCYRPARAVADFVHWAHDLSDQRTKPQHYPNLDKSKLLGVYIAPVSGHSRGATVDLTMERCAADGTHCAPLDMGTGFDWFGVRAHTDAPGISATQLANRHRLRAAMEHEGFKNYSMEWWHYTLAPEPTPHTLYDVPVQ</sequence>
<evidence type="ECO:0000313" key="11">
    <source>
        <dbReference type="Proteomes" id="UP000198725"/>
    </source>
</evidence>
<reference evidence="11" key="1">
    <citation type="submission" date="2016-10" db="EMBL/GenBank/DDBJ databases">
        <authorList>
            <person name="Varghese N."/>
            <person name="Submissions S."/>
        </authorList>
    </citation>
    <scope>NUCLEOTIDE SEQUENCE [LARGE SCALE GENOMIC DNA]</scope>
    <source>
        <strain evidence="11">MO64</strain>
    </source>
</reference>
<comment type="catalytic activity">
    <reaction evidence="1 9">
        <text>D-alanyl-D-alanine + H2O = 2 D-alanine</text>
        <dbReference type="Rhea" id="RHEA:20661"/>
        <dbReference type="ChEBI" id="CHEBI:15377"/>
        <dbReference type="ChEBI" id="CHEBI:57416"/>
        <dbReference type="ChEBI" id="CHEBI:57822"/>
        <dbReference type="EC" id="3.4.13.22"/>
    </reaction>
</comment>
<keyword evidence="11" id="KW-1185">Reference proteome</keyword>
<keyword evidence="8" id="KW-0961">Cell wall biogenesis/degradation</keyword>
<dbReference type="InterPro" id="IPR009045">
    <property type="entry name" value="Zn_M74/Hedgehog-like"/>
</dbReference>
<evidence type="ECO:0000313" key="10">
    <source>
        <dbReference type="EMBL" id="SFK47023.1"/>
    </source>
</evidence>
<dbReference type="Proteomes" id="UP000198725">
    <property type="component" value="Unassembled WGS sequence"/>
</dbReference>
<dbReference type="PANTHER" id="PTHR43126:SF1">
    <property type="entry name" value="D-ALANYL-D-ALANINE DIPEPTIDASE"/>
    <property type="match status" value="1"/>
</dbReference>
<keyword evidence="6 9" id="KW-0224">Dipeptidase</keyword>
<dbReference type="Gene3D" id="3.30.1380.10">
    <property type="match status" value="1"/>
</dbReference>
<feature type="binding site" evidence="9">
    <location>
        <position position="177"/>
    </location>
    <ligand>
        <name>Zn(2+)</name>
        <dbReference type="ChEBI" id="CHEBI:29105"/>
        <note>catalytic</note>
    </ligand>
</feature>
<dbReference type="InterPro" id="IPR000755">
    <property type="entry name" value="A_A_dipeptidase"/>
</dbReference>
<comment type="similarity">
    <text evidence="9">Belongs to the peptidase M15D family.</text>
</comment>
<dbReference type="AlphaFoldDB" id="A0A1I3ZSP3"/>
<keyword evidence="7 9" id="KW-0482">Metalloprotease</keyword>
<accession>A0A1I3ZSP3</accession>
<dbReference type="SUPFAM" id="SSF55166">
    <property type="entry name" value="Hedgehog/DD-peptidase"/>
    <property type="match status" value="1"/>
</dbReference>
<keyword evidence="3 9" id="KW-0479">Metal-binding</keyword>
<keyword evidence="5 9" id="KW-0862">Zinc</keyword>
<organism evidence="10 11">
    <name type="scientific">Rhodanobacter glycinis</name>
    <dbReference type="NCBI Taxonomy" id="582702"/>
    <lineage>
        <taxon>Bacteria</taxon>
        <taxon>Pseudomonadati</taxon>
        <taxon>Pseudomonadota</taxon>
        <taxon>Gammaproteobacteria</taxon>
        <taxon>Lysobacterales</taxon>
        <taxon>Rhodanobacteraceae</taxon>
        <taxon>Rhodanobacter</taxon>
    </lineage>
</organism>
<keyword evidence="2 9" id="KW-0645">Protease</keyword>
<evidence type="ECO:0000256" key="9">
    <source>
        <dbReference type="HAMAP-Rule" id="MF_01924"/>
    </source>
</evidence>
<evidence type="ECO:0000256" key="8">
    <source>
        <dbReference type="ARBA" id="ARBA00023316"/>
    </source>
</evidence>
<feature type="binding site" evidence="9">
    <location>
        <position position="184"/>
    </location>
    <ligand>
        <name>Zn(2+)</name>
        <dbReference type="ChEBI" id="CHEBI:29105"/>
        <note>catalytic</note>
    </ligand>
</feature>
<dbReference type="HAMAP" id="MF_01924">
    <property type="entry name" value="A_A_dipeptidase"/>
    <property type="match status" value="1"/>
</dbReference>
<dbReference type="CDD" id="cd14817">
    <property type="entry name" value="D-Ala-D-Ala_dipeptidase_VanX"/>
    <property type="match status" value="1"/>
</dbReference>
<comment type="cofactor">
    <cofactor evidence="9">
        <name>Zn(2+)</name>
        <dbReference type="ChEBI" id="CHEBI:29105"/>
    </cofactor>
    <text evidence="9">Binds 1 zinc ion per subunit.</text>
</comment>
<feature type="binding site" evidence="9">
    <location>
        <position position="249"/>
    </location>
    <ligand>
        <name>Zn(2+)</name>
        <dbReference type="ChEBI" id="CHEBI:29105"/>
        <note>catalytic</note>
    </ligand>
</feature>
<evidence type="ECO:0000256" key="6">
    <source>
        <dbReference type="ARBA" id="ARBA00022997"/>
    </source>
</evidence>
<dbReference type="GO" id="GO:0008270">
    <property type="term" value="F:zinc ion binding"/>
    <property type="evidence" value="ECO:0007669"/>
    <property type="project" value="UniProtKB-UniRule"/>
</dbReference>
<dbReference type="GO" id="GO:0006508">
    <property type="term" value="P:proteolysis"/>
    <property type="evidence" value="ECO:0007669"/>
    <property type="project" value="UniProtKB-KW"/>
</dbReference>
<evidence type="ECO:0000256" key="1">
    <source>
        <dbReference type="ARBA" id="ARBA00001362"/>
    </source>
</evidence>
<evidence type="ECO:0000256" key="5">
    <source>
        <dbReference type="ARBA" id="ARBA00022833"/>
    </source>
</evidence>
<name>A0A1I3ZSP3_9GAMM</name>
<comment type="function">
    <text evidence="9">Catalyzes hydrolysis of the D-alanyl-D-alanine dipeptide.</text>
</comment>
<proteinExistence type="inferred from homology"/>
<keyword evidence="4 9" id="KW-0378">Hydrolase</keyword>